<dbReference type="InterPro" id="IPR012165">
    <property type="entry name" value="Cyt_c3_hydrogenase_gsu"/>
</dbReference>
<dbReference type="SUPFAM" id="SSF52343">
    <property type="entry name" value="Ferredoxin reductase-like, C-terminal NADP-linked domain"/>
    <property type="match status" value="1"/>
</dbReference>
<comment type="caution">
    <text evidence="2">The sequence shown here is derived from an EMBL/GenBank/DDBJ whole genome shotgun (WGS) entry which is preliminary data.</text>
</comment>
<dbReference type="Proteomes" id="UP001224392">
    <property type="component" value="Unassembled WGS sequence"/>
</dbReference>
<protein>
    <submittedName>
        <fullName evidence="2">FAD/NAD(P)-binding protein</fullName>
    </submittedName>
</protein>
<proteinExistence type="predicted"/>
<evidence type="ECO:0000313" key="2">
    <source>
        <dbReference type="EMBL" id="GMG87901.1"/>
    </source>
</evidence>
<dbReference type="SUPFAM" id="SSF63380">
    <property type="entry name" value="Riboflavin synthase domain-like"/>
    <property type="match status" value="1"/>
</dbReference>
<dbReference type="InterPro" id="IPR017927">
    <property type="entry name" value="FAD-bd_FR_type"/>
</dbReference>
<dbReference type="Pfam" id="PF10418">
    <property type="entry name" value="DHODB_Fe-S_bind"/>
    <property type="match status" value="1"/>
</dbReference>
<dbReference type="Gene3D" id="3.40.50.80">
    <property type="entry name" value="Nucleotide-binding domain of ferredoxin-NADP reductase (FNR) module"/>
    <property type="match status" value="1"/>
</dbReference>
<dbReference type="PRINTS" id="PR00410">
    <property type="entry name" value="PHEHYDRXLASE"/>
</dbReference>
<dbReference type="PANTHER" id="PTHR43513:SF3">
    <property type="entry name" value="DIHYDROOROTATE DEHYDROGENASE B (NAD(+)), ELECTRON TRANSFER SUBUNIT-RELATED"/>
    <property type="match status" value="1"/>
</dbReference>
<name>A0ABQ6M0R8_9GAMM</name>
<dbReference type="InterPro" id="IPR017938">
    <property type="entry name" value="Riboflavin_synthase-like_b-brl"/>
</dbReference>
<dbReference type="EMBL" id="BSYJ01000004">
    <property type="protein sequence ID" value="GMG87901.1"/>
    <property type="molecule type" value="Genomic_DNA"/>
</dbReference>
<organism evidence="2 3">
    <name type="scientific">Biformimicrobium ophioploci</name>
    <dbReference type="NCBI Taxonomy" id="3036711"/>
    <lineage>
        <taxon>Bacteria</taxon>
        <taxon>Pseudomonadati</taxon>
        <taxon>Pseudomonadota</taxon>
        <taxon>Gammaproteobacteria</taxon>
        <taxon>Cellvibrionales</taxon>
        <taxon>Microbulbiferaceae</taxon>
        <taxon>Biformimicrobium</taxon>
    </lineage>
</organism>
<dbReference type="InterPro" id="IPR001433">
    <property type="entry name" value="OxRdtase_FAD/NAD-bd"/>
</dbReference>
<dbReference type="InterPro" id="IPR039261">
    <property type="entry name" value="FNR_nucleotide-bd"/>
</dbReference>
<dbReference type="Gene3D" id="2.40.30.10">
    <property type="entry name" value="Translation factors"/>
    <property type="match status" value="1"/>
</dbReference>
<dbReference type="InterPro" id="IPR019480">
    <property type="entry name" value="Dihydroorotate_DH_Fe-S-bd"/>
</dbReference>
<accession>A0ABQ6M0R8</accession>
<feature type="domain" description="FAD-binding FR-type" evidence="1">
    <location>
        <begin position="4"/>
        <end position="107"/>
    </location>
</feature>
<evidence type="ECO:0000259" key="1">
    <source>
        <dbReference type="PROSITE" id="PS51384"/>
    </source>
</evidence>
<dbReference type="PIRSF" id="PIRSF006816">
    <property type="entry name" value="Cyc3_hyd_g"/>
    <property type="match status" value="1"/>
</dbReference>
<dbReference type="InterPro" id="IPR050353">
    <property type="entry name" value="PyrK_electron_transfer"/>
</dbReference>
<dbReference type="Pfam" id="PF00175">
    <property type="entry name" value="NAD_binding_1"/>
    <property type="match status" value="1"/>
</dbReference>
<dbReference type="PANTHER" id="PTHR43513">
    <property type="entry name" value="DIHYDROOROTATE DEHYDROGENASE B (NAD(+)), ELECTRON TRANSFER SUBUNIT"/>
    <property type="match status" value="1"/>
</dbReference>
<reference evidence="2 3" key="1">
    <citation type="submission" date="2023-04" db="EMBL/GenBank/DDBJ databases">
        <title>Marinobulbifer ophiurae gen. nov., sp. Nov., isolate from tissue of brittle star Ophioplocus japonicus.</title>
        <authorList>
            <person name="Kawano K."/>
            <person name="Sawayama S."/>
            <person name="Nakagawa S."/>
        </authorList>
    </citation>
    <scope>NUCLEOTIDE SEQUENCE [LARGE SCALE GENOMIC DNA]</scope>
    <source>
        <strain evidence="2 3">NKW57</strain>
    </source>
</reference>
<dbReference type="RefSeq" id="WP_285764515.1">
    <property type="nucleotide sequence ID" value="NZ_BSYJ01000004.1"/>
</dbReference>
<gene>
    <name evidence="2" type="ORF">MNKW57_22220</name>
</gene>
<evidence type="ECO:0000313" key="3">
    <source>
        <dbReference type="Proteomes" id="UP001224392"/>
    </source>
</evidence>
<dbReference type="PROSITE" id="PS51384">
    <property type="entry name" value="FAD_FR"/>
    <property type="match status" value="1"/>
</dbReference>
<keyword evidence="3" id="KW-1185">Reference proteome</keyword>
<sequence length="288" mass="31460">MQSLVPEPIEILSGVEDGEAARHFRFRFCGQSDSNLKKWQSTRPGQFFMLSVPGAGEAPFTFTTLPNAQGEFSALVRRMGQVTGALFERKPGYTLGARGPFGHGWPVTDGDTEKVLTEKALIVGGGCGLAPLVSLVEHLINSGTPPVALVYGARTAAAQVLNPERKRWQSQLPLFDIVQQGNGCQYRGTPLDLLPEVLNQVGEPERVFLCGPEIMMHTVAEFFVQRGLPASAIWMSIERRMHCATGTCGHCYLEHQYVCKDGPTYRWDKLAPLLARSSGAGALADFHC</sequence>